<reference evidence="1" key="1">
    <citation type="submission" date="2022-07" db="EMBL/GenBank/DDBJ databases">
        <title>Phylogenomic reconstructions and comparative analyses of Kickxellomycotina fungi.</title>
        <authorList>
            <person name="Reynolds N.K."/>
            <person name="Stajich J.E."/>
            <person name="Barry K."/>
            <person name="Grigoriev I.V."/>
            <person name="Crous P."/>
            <person name="Smith M.E."/>
        </authorList>
    </citation>
    <scope>NUCLEOTIDE SEQUENCE</scope>
    <source>
        <strain evidence="1">CBS 109366</strain>
    </source>
</reference>
<evidence type="ECO:0000313" key="1">
    <source>
        <dbReference type="EMBL" id="KAJ2770135.1"/>
    </source>
</evidence>
<proteinExistence type="predicted"/>
<gene>
    <name evidence="1" type="primary">DBP6</name>
    <name evidence="1" type="ORF">IWQ57_002799</name>
</gene>
<organism evidence="1 2">
    <name type="scientific">Coemansia nantahalensis</name>
    <dbReference type="NCBI Taxonomy" id="2789366"/>
    <lineage>
        <taxon>Eukaryota</taxon>
        <taxon>Fungi</taxon>
        <taxon>Fungi incertae sedis</taxon>
        <taxon>Zoopagomycota</taxon>
        <taxon>Kickxellomycotina</taxon>
        <taxon>Kickxellomycetes</taxon>
        <taxon>Kickxellales</taxon>
        <taxon>Kickxellaceae</taxon>
        <taxon>Coemansia</taxon>
    </lineage>
</organism>
<keyword evidence="1" id="KW-0347">Helicase</keyword>
<evidence type="ECO:0000313" key="2">
    <source>
        <dbReference type="Proteomes" id="UP001140234"/>
    </source>
</evidence>
<feature type="non-terminal residue" evidence="1">
    <location>
        <position position="1"/>
    </location>
</feature>
<keyword evidence="1" id="KW-0547">Nucleotide-binding</keyword>
<comment type="caution">
    <text evidence="1">The sequence shown here is derived from an EMBL/GenBank/DDBJ whole genome shotgun (WGS) entry which is preliminary data.</text>
</comment>
<dbReference type="EMBL" id="JANBUJ010000788">
    <property type="protein sequence ID" value="KAJ2770135.1"/>
    <property type="molecule type" value="Genomic_DNA"/>
</dbReference>
<dbReference type="EC" id="3.6.4.13" evidence="1"/>
<name>A0ACC1JZ43_9FUNG</name>
<sequence>QAAVRSSSDGRALEGPDSGGGGGSGGGAPESPTYDAVVLGEAKQAGGVSAGAEEYWAAALALSGQAVAPAGASPQAAKALPPSKRAHVRKSSRGLLGTPDYLAPELLLGAGNGLAVDWWALGVCLFEFLCGYPPFMDETPEAIFRNILSHAIDWPDEEGFISAEAAELINALLRPEPGTRAHWKDIRASRLFAGWDLANIRQRTPPFVPQPDDEVDTSYFETCQRKELQRLSNATFLQAEAAVQALPPPPLPPLPPQPQQQQQLEDPTVVPPGSPILPLTPRRESHGGSQHGSRRGSQRGPRLYRSVSGSVPGSAAGSVSAGGGEAGPYTSIGQLKRLFNDMAMTGGGGLAEQAAVEDGDAAQDPPCAAASTASGDTSDSFLAADPGSGPGSADSPPGEHTSIDSLSDTDPDSDADKPAARVPAPMRIPASAGNSAQAALPMPGSPLQAQQLVGYARRAVSRSPGQSPGATADAGAGGPSAMAHSRCASVSMALAPGRKSGAGARVRRPSEGGDTAPAPDTAATHLLRTISTDDRLQAAFGAPVAVPGPGDTGTAHNSEPENEPGSDDGGDSDGPRDDVADAAERVFEDFAYKNLALLSHVNRGVSSSSGSGSPMPERTATEEMEPPTTNMRVGADDSGSSAGAAADRPAKRSKQDEIIAKKNRHSARAAAAAAAAGHKSGETHPAHDADEAAAPHGLERFPDFSRELAPSQETVLEAARMGIPYWLAHPTTVDGDTQAPIDDSRLALSPHTRARCAAAGIESLFAVQAAVVPVLRAAHAASRLRQHVCDLCVSAPTGSGKTLAFVIPIVEQLRARLVVRLRALVVLPTKDLARQVGETFALFCEGTDLRVGLATGDVPLAKERGMLVDAAAPVAGGSSRVDILVCTPGRLVDHLTTTPNFTLQHLEFWVMDEADRLLGEAYQEWLPRVQASIEATATATAPALDAAIPFPGATTRRSRDPELGVLARAPPRIQKLLFSATLTQDPAKIARLRLVRPQYICVTGKGGGGGGSSGAFAFPSTLDEFYATCPVDEKPLWLIYLLWERRIRSGICFTKSLEAAHRLAQIAQTWAAEVPASAWPGEKIVVAEYSSDLSSAQRAQTMRLFKQGKISLLVCSDLVARGLDIEQIAAVVNYDVPTHMSQYTHRVGRTARAGRHGAAYTLVAAPQAFHFKKMMKDGGHWEGCLRAVSPQKDTLAMLRQQYEAALAKVGEIYT</sequence>
<dbReference type="Proteomes" id="UP001140234">
    <property type="component" value="Unassembled WGS sequence"/>
</dbReference>
<keyword evidence="1" id="KW-0067">ATP-binding</keyword>
<accession>A0ACC1JZ43</accession>
<keyword evidence="2" id="KW-1185">Reference proteome</keyword>
<protein>
    <submittedName>
        <fullName evidence="1">ATP-dependent RNA helicase dbp6</fullName>
        <ecNumber evidence="1">3.6.4.13</ecNumber>
    </submittedName>
</protein>
<keyword evidence="1" id="KW-0378">Hydrolase</keyword>